<proteinExistence type="predicted"/>
<evidence type="ECO:0000256" key="11">
    <source>
        <dbReference type="ARBA" id="ARBA00023136"/>
    </source>
</evidence>
<evidence type="ECO:0000256" key="3">
    <source>
        <dbReference type="ARBA" id="ARBA00022475"/>
    </source>
</evidence>
<gene>
    <name evidence="18" type="ORF">OS493_030974</name>
</gene>
<dbReference type="AlphaFoldDB" id="A0A9W9ZK23"/>
<dbReference type="Pfam" id="PF12810">
    <property type="entry name" value="ALK_LTK_GRD"/>
    <property type="match status" value="1"/>
</dbReference>
<evidence type="ECO:0000256" key="15">
    <source>
        <dbReference type="ARBA" id="ARBA00023180"/>
    </source>
</evidence>
<accession>A0A9W9ZK23</accession>
<evidence type="ECO:0000256" key="9">
    <source>
        <dbReference type="ARBA" id="ARBA00022840"/>
    </source>
</evidence>
<keyword evidence="9" id="KW-0067">ATP-binding</keyword>
<feature type="compositionally biased region" description="Basic and acidic residues" evidence="16">
    <location>
        <begin position="233"/>
        <end position="245"/>
    </location>
</feature>
<dbReference type="InterPro" id="IPR055163">
    <property type="entry name" value="ALK/LTK-like_GRD"/>
</dbReference>
<comment type="caution">
    <text evidence="18">The sequence shown here is derived from an EMBL/GenBank/DDBJ whole genome shotgun (WGS) entry which is preliminary data.</text>
</comment>
<keyword evidence="13" id="KW-1015">Disulfide bond</keyword>
<organism evidence="18 19">
    <name type="scientific">Desmophyllum pertusum</name>
    <dbReference type="NCBI Taxonomy" id="174260"/>
    <lineage>
        <taxon>Eukaryota</taxon>
        <taxon>Metazoa</taxon>
        <taxon>Cnidaria</taxon>
        <taxon>Anthozoa</taxon>
        <taxon>Hexacorallia</taxon>
        <taxon>Scleractinia</taxon>
        <taxon>Caryophylliina</taxon>
        <taxon>Caryophylliidae</taxon>
        <taxon>Desmophyllum</taxon>
    </lineage>
</organism>
<evidence type="ECO:0000256" key="16">
    <source>
        <dbReference type="SAM" id="MobiDB-lite"/>
    </source>
</evidence>
<dbReference type="GO" id="GO:0005524">
    <property type="term" value="F:ATP binding"/>
    <property type="evidence" value="ECO:0007669"/>
    <property type="project" value="UniProtKB-KW"/>
</dbReference>
<evidence type="ECO:0000256" key="12">
    <source>
        <dbReference type="ARBA" id="ARBA00023137"/>
    </source>
</evidence>
<dbReference type="SUPFAM" id="SSF48726">
    <property type="entry name" value="Immunoglobulin"/>
    <property type="match status" value="1"/>
</dbReference>
<evidence type="ECO:0000256" key="4">
    <source>
        <dbReference type="ARBA" id="ARBA00022679"/>
    </source>
</evidence>
<keyword evidence="11" id="KW-0472">Membrane</keyword>
<dbReference type="Gene3D" id="2.60.40.10">
    <property type="entry name" value="Immunoglobulins"/>
    <property type="match status" value="1"/>
</dbReference>
<keyword evidence="7" id="KW-0547">Nucleotide-binding</keyword>
<feature type="domain" description="ALK/LTK-like glycine-rich" evidence="17">
    <location>
        <begin position="68"/>
        <end position="256"/>
    </location>
</feature>
<sequence length="321" mass="32836">MKVQRGSLNISSLTESDSGIYICEAKVPYYTIEARTELVITSRYFNFTTNGGKGRSGIIQKFTVPRSSRYVIKAWGARGGTHSYNYGDNPGTYYGGKGAFKEGTFRLSKGTVLNIVVGQRGGDSVEVKGGRSTTKTAAELGLSVEDNAGTGGGGGSFLYTTSNGLLLAAGGGGGASGGYNGVDGQAGTSGTSSVGKDSSQVRKGGTGGQPGECHSSGASFHGGVGAGWFAQGCDRKGPEHGERGGSRAQGWIGGQAGTMNSGNNGDPPQEQWEGLVVGEGGRKIMVHPVEVEGTLGEEVVPTRAKLEGEVARIAVVIVVLV</sequence>
<feature type="compositionally biased region" description="Polar residues" evidence="16">
    <location>
        <begin position="186"/>
        <end position="198"/>
    </location>
</feature>
<evidence type="ECO:0000256" key="5">
    <source>
        <dbReference type="ARBA" id="ARBA00022692"/>
    </source>
</evidence>
<evidence type="ECO:0000256" key="14">
    <source>
        <dbReference type="ARBA" id="ARBA00023170"/>
    </source>
</evidence>
<evidence type="ECO:0000313" key="19">
    <source>
        <dbReference type="Proteomes" id="UP001163046"/>
    </source>
</evidence>
<dbReference type="EMBL" id="MU825907">
    <property type="protein sequence ID" value="KAJ7383087.1"/>
    <property type="molecule type" value="Genomic_DNA"/>
</dbReference>
<evidence type="ECO:0000259" key="17">
    <source>
        <dbReference type="Pfam" id="PF12810"/>
    </source>
</evidence>
<evidence type="ECO:0000313" key="18">
    <source>
        <dbReference type="EMBL" id="KAJ7383087.1"/>
    </source>
</evidence>
<evidence type="ECO:0000256" key="2">
    <source>
        <dbReference type="ARBA" id="ARBA00011902"/>
    </source>
</evidence>
<keyword evidence="5" id="KW-0812">Transmembrane</keyword>
<dbReference type="InterPro" id="IPR013783">
    <property type="entry name" value="Ig-like_fold"/>
</dbReference>
<dbReference type="Proteomes" id="UP001163046">
    <property type="component" value="Unassembled WGS sequence"/>
</dbReference>
<feature type="region of interest" description="Disordered" evidence="16">
    <location>
        <begin position="184"/>
        <end position="219"/>
    </location>
</feature>
<dbReference type="GO" id="GO:0004714">
    <property type="term" value="F:transmembrane receptor protein tyrosine kinase activity"/>
    <property type="evidence" value="ECO:0007669"/>
    <property type="project" value="UniProtKB-EC"/>
</dbReference>
<keyword evidence="15" id="KW-0325">Glycoprotein</keyword>
<keyword evidence="6" id="KW-0732">Signal</keyword>
<evidence type="ECO:0000256" key="10">
    <source>
        <dbReference type="ARBA" id="ARBA00022989"/>
    </source>
</evidence>
<evidence type="ECO:0000256" key="6">
    <source>
        <dbReference type="ARBA" id="ARBA00022729"/>
    </source>
</evidence>
<keyword evidence="10" id="KW-1133">Transmembrane helix</keyword>
<dbReference type="InterPro" id="IPR036179">
    <property type="entry name" value="Ig-like_dom_sf"/>
</dbReference>
<keyword evidence="12" id="KW-0829">Tyrosine-protein kinase</keyword>
<evidence type="ECO:0000256" key="8">
    <source>
        <dbReference type="ARBA" id="ARBA00022777"/>
    </source>
</evidence>
<protein>
    <recommendedName>
        <fullName evidence="2">receptor protein-tyrosine kinase</fullName>
        <ecNumber evidence="2">2.7.10.1</ecNumber>
    </recommendedName>
</protein>
<keyword evidence="4" id="KW-0808">Transferase</keyword>
<evidence type="ECO:0000256" key="1">
    <source>
        <dbReference type="ARBA" id="ARBA00004251"/>
    </source>
</evidence>
<evidence type="ECO:0000256" key="13">
    <source>
        <dbReference type="ARBA" id="ARBA00023157"/>
    </source>
</evidence>
<keyword evidence="14" id="KW-0675">Receptor</keyword>
<dbReference type="OrthoDB" id="5987530at2759"/>
<keyword evidence="19" id="KW-1185">Reference proteome</keyword>
<keyword evidence="3" id="KW-1003">Cell membrane</keyword>
<feature type="compositionally biased region" description="Polar residues" evidence="16">
    <location>
        <begin position="257"/>
        <end position="266"/>
    </location>
</feature>
<feature type="region of interest" description="Disordered" evidence="16">
    <location>
        <begin position="231"/>
        <end position="267"/>
    </location>
</feature>
<dbReference type="EC" id="2.7.10.1" evidence="2"/>
<dbReference type="PANTHER" id="PTHR31535:SF3">
    <property type="entry name" value="REGULATORY PROTEIN ZESTE"/>
    <property type="match status" value="1"/>
</dbReference>
<dbReference type="PANTHER" id="PTHR31535">
    <property type="match status" value="1"/>
</dbReference>
<comment type="subcellular location">
    <subcellularLocation>
        <location evidence="1">Cell membrane</location>
        <topology evidence="1">Single-pass type I membrane protein</topology>
    </subcellularLocation>
</comment>
<keyword evidence="8" id="KW-0418">Kinase</keyword>
<evidence type="ECO:0000256" key="7">
    <source>
        <dbReference type="ARBA" id="ARBA00022741"/>
    </source>
</evidence>
<reference evidence="18" key="1">
    <citation type="submission" date="2023-01" db="EMBL/GenBank/DDBJ databases">
        <title>Genome assembly of the deep-sea coral Lophelia pertusa.</title>
        <authorList>
            <person name="Herrera S."/>
            <person name="Cordes E."/>
        </authorList>
    </citation>
    <scope>NUCLEOTIDE SEQUENCE</scope>
    <source>
        <strain evidence="18">USNM1676648</strain>
        <tissue evidence="18">Polyp</tissue>
    </source>
</reference>
<dbReference type="GO" id="GO:0005886">
    <property type="term" value="C:plasma membrane"/>
    <property type="evidence" value="ECO:0007669"/>
    <property type="project" value="UniProtKB-SubCell"/>
</dbReference>
<name>A0A9W9ZK23_9CNID</name>